<proteinExistence type="inferred from homology"/>
<organism evidence="6 7">
    <name type="scientific">Turneriella parva (strain ATCC BAA-1111 / DSM 21527 / NCTC 11395 / H)</name>
    <name type="common">Leptospira parva</name>
    <dbReference type="NCBI Taxonomy" id="869212"/>
    <lineage>
        <taxon>Bacteria</taxon>
        <taxon>Pseudomonadati</taxon>
        <taxon>Spirochaetota</taxon>
        <taxon>Spirochaetia</taxon>
        <taxon>Leptospirales</taxon>
        <taxon>Leptospiraceae</taxon>
        <taxon>Turneriella</taxon>
    </lineage>
</organism>
<evidence type="ECO:0000256" key="3">
    <source>
        <dbReference type="ARBA" id="ARBA00022898"/>
    </source>
</evidence>
<keyword evidence="7" id="KW-1185">Reference proteome</keyword>
<dbReference type="HOGENOM" id="CLU_048897_0_0_12"/>
<dbReference type="EMBL" id="CP002959">
    <property type="protein sequence ID" value="AFM10887.1"/>
    <property type="molecule type" value="Genomic_DNA"/>
</dbReference>
<evidence type="ECO:0000256" key="2">
    <source>
        <dbReference type="ARBA" id="ARBA00008639"/>
    </source>
</evidence>
<dbReference type="PANTHER" id="PTHR43780">
    <property type="entry name" value="1-AMINOCYCLOPROPANE-1-CARBOXYLATE DEAMINASE-RELATED"/>
    <property type="match status" value="1"/>
</dbReference>
<evidence type="ECO:0000313" key="7">
    <source>
        <dbReference type="Proteomes" id="UP000006048"/>
    </source>
</evidence>
<gene>
    <name evidence="6" type="ordered locus">Turpa_0227</name>
</gene>
<evidence type="ECO:0000256" key="1">
    <source>
        <dbReference type="ARBA" id="ARBA00001933"/>
    </source>
</evidence>
<comment type="similarity">
    <text evidence="2">Belongs to the ACC deaminase/D-cysteine desulfhydrase family.</text>
</comment>
<name>I4B0T0_TURPD</name>
<dbReference type="RefSeq" id="WP_014801408.1">
    <property type="nucleotide sequence ID" value="NC_018020.1"/>
</dbReference>
<dbReference type="InterPro" id="IPR036052">
    <property type="entry name" value="TrpB-like_PALP_sf"/>
</dbReference>
<dbReference type="AlphaFoldDB" id="I4B0T0"/>
<dbReference type="Proteomes" id="UP000006048">
    <property type="component" value="Chromosome"/>
</dbReference>
<feature type="active site" description="Nucleophile" evidence="4">
    <location>
        <position position="56"/>
    </location>
</feature>
<evidence type="ECO:0000256" key="5">
    <source>
        <dbReference type="PIRSR" id="PIRSR006278-2"/>
    </source>
</evidence>
<protein>
    <submittedName>
        <fullName evidence="6">Pyridoxal-5'-phosphate-dependent protein beta subunit</fullName>
    </submittedName>
</protein>
<reference evidence="6 7" key="1">
    <citation type="submission" date="2012-06" db="EMBL/GenBank/DDBJ databases">
        <title>The complete chromosome of genome of Turneriella parva DSM 21527.</title>
        <authorList>
            <consortium name="US DOE Joint Genome Institute (JGI-PGF)"/>
            <person name="Lucas S."/>
            <person name="Han J."/>
            <person name="Lapidus A."/>
            <person name="Bruce D."/>
            <person name="Goodwin L."/>
            <person name="Pitluck S."/>
            <person name="Peters L."/>
            <person name="Kyrpides N."/>
            <person name="Mavromatis K."/>
            <person name="Ivanova N."/>
            <person name="Mikhailova N."/>
            <person name="Chertkov O."/>
            <person name="Detter J.C."/>
            <person name="Tapia R."/>
            <person name="Han C."/>
            <person name="Land M."/>
            <person name="Hauser L."/>
            <person name="Markowitz V."/>
            <person name="Cheng J.-F."/>
            <person name="Hugenholtz P."/>
            <person name="Woyke T."/>
            <person name="Wu D."/>
            <person name="Gronow S."/>
            <person name="Wellnitz S."/>
            <person name="Brambilla E."/>
            <person name="Klenk H.-P."/>
            <person name="Eisen J.A."/>
        </authorList>
    </citation>
    <scope>NUCLEOTIDE SEQUENCE [LARGE SCALE GENOMIC DNA]</scope>
    <source>
        <strain evidence="7">ATCC BAA-1111 / DSM 21527 / NCTC 11395 / H</strain>
    </source>
</reference>
<dbReference type="OrthoDB" id="9801249at2"/>
<dbReference type="STRING" id="869212.Turpa_0227"/>
<sequence length="279" mass="30850">MLLQLPNPWGLDLWLLKSNETAPHLGGNKFHKLRGYLESAKRRSTGTLITMAGAHSNHLRAFAALSRREQLRAHAIIRGDELRDYTRHSAELRFALDQGVDLSFVSRAAYRELREAVSTADRAALVPDAPWREAVFVPEGGLGAEGVTGVKDWAREASGFEHVFIACATGTTCAGFLQAAHENQKICGVAVLENAAAIERAIHLLAPEHESRFELLNDYVFSGFASTTDELKVIAAEYSTLWQITIDTTYMARAVKAVRDRAMSGKHKGRALLVYTYNE</sequence>
<dbReference type="KEGG" id="tpx:Turpa_0227"/>
<dbReference type="PIRSF" id="PIRSF006278">
    <property type="entry name" value="ACCD_DCysDesulf"/>
    <property type="match status" value="1"/>
</dbReference>
<dbReference type="GO" id="GO:0019148">
    <property type="term" value="F:D-cysteine desulfhydrase activity"/>
    <property type="evidence" value="ECO:0007669"/>
    <property type="project" value="TreeGrafter"/>
</dbReference>
<keyword evidence="3 5" id="KW-0663">Pyridoxal phosphate</keyword>
<comment type="cofactor">
    <cofactor evidence="1">
        <name>pyridoxal 5'-phosphate</name>
        <dbReference type="ChEBI" id="CHEBI:597326"/>
    </cofactor>
</comment>
<evidence type="ECO:0000256" key="4">
    <source>
        <dbReference type="PIRSR" id="PIRSR006278-1"/>
    </source>
</evidence>
<dbReference type="SUPFAM" id="SSF53686">
    <property type="entry name" value="Tryptophan synthase beta subunit-like PLP-dependent enzymes"/>
    <property type="match status" value="1"/>
</dbReference>
<dbReference type="Gene3D" id="3.40.50.1100">
    <property type="match status" value="2"/>
</dbReference>
<dbReference type="PANTHER" id="PTHR43780:SF2">
    <property type="entry name" value="1-AMINOCYCLOPROPANE-1-CARBOXYLATE DEAMINASE-RELATED"/>
    <property type="match status" value="1"/>
</dbReference>
<evidence type="ECO:0000313" key="6">
    <source>
        <dbReference type="EMBL" id="AFM10887.1"/>
    </source>
</evidence>
<accession>I4B0T0</accession>
<dbReference type="InterPro" id="IPR027278">
    <property type="entry name" value="ACCD_DCysDesulf"/>
</dbReference>
<feature type="modified residue" description="N6-(pyridoxal phosphate)lysine" evidence="5">
    <location>
        <position position="29"/>
    </location>
</feature>